<dbReference type="PANTHER" id="PTHR11439:SF467">
    <property type="entry name" value="INTEGRASE CATALYTIC DOMAIN-CONTAINING PROTEIN"/>
    <property type="match status" value="1"/>
</dbReference>
<reference evidence="1" key="1">
    <citation type="journal article" date="2019" name="Science">
        <title>Mutation of a bHLH transcription factor allowed almond domestication.</title>
        <authorList>
            <person name="Sanchez-Perez R."/>
            <person name="Pavan S."/>
            <person name="Mazzeo R."/>
            <person name="Moldovan C."/>
            <person name="Aiese Cigliano R."/>
            <person name="Del Cueto J."/>
            <person name="Ricciardi F."/>
            <person name="Lotti C."/>
            <person name="Ricciardi L."/>
            <person name="Dicenta F."/>
            <person name="Lopez-Marques R.L."/>
            <person name="Lindberg Moller B."/>
        </authorList>
    </citation>
    <scope>NUCLEOTIDE SEQUENCE</scope>
</reference>
<dbReference type="EMBL" id="AP019298">
    <property type="protein sequence ID" value="BBG96590.1"/>
    <property type="molecule type" value="Genomic_DNA"/>
</dbReference>
<accession>A0A4Y1QXJ9</accession>
<name>A0A4Y1QXJ9_PRUDU</name>
<feature type="non-terminal residue" evidence="1">
    <location>
        <position position="1"/>
    </location>
</feature>
<dbReference type="PANTHER" id="PTHR11439">
    <property type="entry name" value="GAG-POL-RELATED RETROTRANSPOSON"/>
    <property type="match status" value="1"/>
</dbReference>
<dbReference type="CDD" id="cd09272">
    <property type="entry name" value="RNase_HI_RT_Ty1"/>
    <property type="match status" value="1"/>
</dbReference>
<protein>
    <submittedName>
        <fullName evidence="1">BURP domain-containing protein</fullName>
    </submittedName>
</protein>
<organism evidence="1">
    <name type="scientific">Prunus dulcis</name>
    <name type="common">Almond</name>
    <name type="synonym">Amygdalus dulcis</name>
    <dbReference type="NCBI Taxonomy" id="3755"/>
    <lineage>
        <taxon>Eukaryota</taxon>
        <taxon>Viridiplantae</taxon>
        <taxon>Streptophyta</taxon>
        <taxon>Embryophyta</taxon>
        <taxon>Tracheophyta</taxon>
        <taxon>Spermatophyta</taxon>
        <taxon>Magnoliopsida</taxon>
        <taxon>eudicotyledons</taxon>
        <taxon>Gunneridae</taxon>
        <taxon>Pentapetalae</taxon>
        <taxon>rosids</taxon>
        <taxon>fabids</taxon>
        <taxon>Rosales</taxon>
        <taxon>Rosaceae</taxon>
        <taxon>Amygdaloideae</taxon>
        <taxon>Amygdaleae</taxon>
        <taxon>Prunus</taxon>
    </lineage>
</organism>
<proteinExistence type="predicted"/>
<sequence length="258" mass="29608">VDSNISWGLRWLDQSKACFSLKGNVLDLLIDTGMLDCKSADISIIQNHHLGEYLDQLVGRLNYLSHTRLDIVYANSVYIVYANSVVSQFMHSPSEDHMNTIVQILKYLKSALGKRLMFSKHDHLNIDGYIDVDWAGSVTDRRSTFGYFTFVGGNLVTWRSKKQKVVALTSAEAEFRGMTKGICELIWLRELLIELGYEPISIMNLFCDNKTAIVIAQNPVQHDFNKHVEVDQHFILQKFEAKVIQLLFVEFKDQLQIF</sequence>
<gene>
    <name evidence="1" type="ORF">Prudu_005438</name>
</gene>
<evidence type="ECO:0000313" key="1">
    <source>
        <dbReference type="EMBL" id="BBG96590.1"/>
    </source>
</evidence>
<dbReference type="AlphaFoldDB" id="A0A4Y1QXJ9"/>